<dbReference type="InterPro" id="IPR030672">
    <property type="entry name" value="Adcy"/>
</dbReference>
<dbReference type="PROSITE" id="PS50125">
    <property type="entry name" value="GUANYLATE_CYCLASE_2"/>
    <property type="match status" value="2"/>
</dbReference>
<dbReference type="Pfam" id="PF00211">
    <property type="entry name" value="Guanylate_cyc"/>
    <property type="match status" value="2"/>
</dbReference>
<accession>A0AAV2Q6C3</accession>
<dbReference type="PANTHER" id="PTHR45627">
    <property type="entry name" value="ADENYLATE CYCLASE TYPE 1"/>
    <property type="match status" value="1"/>
</dbReference>
<feature type="region of interest" description="Disordered" evidence="19">
    <location>
        <begin position="1261"/>
        <end position="1285"/>
    </location>
</feature>
<keyword evidence="11 20" id="KW-1133">Transmembrane helix</keyword>
<feature type="transmembrane region" description="Helical" evidence="20">
    <location>
        <begin position="604"/>
        <end position="625"/>
    </location>
</feature>
<dbReference type="PIRSF" id="PIRSF039050">
    <property type="entry name" value="Ade_cyc"/>
    <property type="match status" value="1"/>
</dbReference>
<feature type="transmembrane region" description="Helical" evidence="20">
    <location>
        <begin position="651"/>
        <end position="672"/>
    </location>
</feature>
<dbReference type="Proteomes" id="UP001497623">
    <property type="component" value="Unassembled WGS sequence"/>
</dbReference>
<feature type="binding site" evidence="17">
    <location>
        <position position="169"/>
    </location>
    <ligand>
        <name>Mg(2+)</name>
        <dbReference type="ChEBI" id="CHEBI:18420"/>
        <label>1</label>
        <note>catalytic</note>
    </ligand>
</feature>
<feature type="region of interest" description="Disordered" evidence="19">
    <location>
        <begin position="507"/>
        <end position="536"/>
    </location>
</feature>
<evidence type="ECO:0000256" key="16">
    <source>
        <dbReference type="PIRSR" id="PIRSR039050-50"/>
    </source>
</evidence>
<evidence type="ECO:0000256" key="20">
    <source>
        <dbReference type="SAM" id="Phobius"/>
    </source>
</evidence>
<feature type="transmembrane region" description="Helical" evidence="20">
    <location>
        <begin position="581"/>
        <end position="598"/>
    </location>
</feature>
<evidence type="ECO:0000256" key="8">
    <source>
        <dbReference type="ARBA" id="ARBA00022741"/>
    </source>
</evidence>
<dbReference type="InterPro" id="IPR018297">
    <property type="entry name" value="A/G_cyclase_CS"/>
</dbReference>
<dbReference type="Gene3D" id="3.30.70.1230">
    <property type="entry name" value="Nucleotide cyclase"/>
    <property type="match status" value="2"/>
</dbReference>
<feature type="binding site" evidence="17">
    <location>
        <position position="170"/>
    </location>
    <ligand>
        <name>Mg(2+)</name>
        <dbReference type="ChEBI" id="CHEBI:18420"/>
        <label>2</label>
        <note>catalytic</note>
    </ligand>
</feature>
<keyword evidence="9 16" id="KW-0067">ATP-binding</keyword>
<comment type="subcellular location">
    <subcellularLocation>
        <location evidence="3">Membrane</location>
        <topology evidence="3">Multi-pass membrane protein</topology>
    </subcellularLocation>
</comment>
<sequence>GVVCQAVFCRGMMGQENMVWYLLFTVFVTYSMLPLPLHWGLIAGVTTAVLHLAATLLTESECGPVMVSLLANVTLYVGINFAGLYTKYLTDRTQRKAFLETRRALEMRCRTMKENERQEKLLLSVLPRFVAQEMVEDIASEEEKGDFLPSQFHKIYIHRYENVSVLFADIKGFTGLASQCSAQELVRVLNDLFARFDRLAADNHCLRIKLLGDCYYCVSGLPEPRNDHAQCCVEMGLHMIQAIRDVRQKTQVDLNMRIGIHSGSVLCGVLGLRKWQFDVWSYDVTLANHMESGGIPGRVHVSKATVECLGGLYEVEPGEGQKRDPYLKDHSMETFLIVQSEPLRLRRKSRYRRQRSRLWSEDERNQNMINAVNHNNYKPPASARYTNGKHYDGLTSTIEYEADKIILNSSRGKATLGNDSDYMKKQQISSLPSVSQLSYLTTADSKVHILEGYNSDARSVESTDLRSVGSPATLCSPLNDDNPQDWSPEIPFDDLEMDWEDDVAFTDESQDEDETDEVPTQLHSTNFSNKGTDDVIPDSEEIDANDRLHTEQMHKFTLTFKEGIMEEQYQQARADLLKSNTICACIIWVFIVICQSIIVQKVEIMAGPFVTASILLCVGVTMVMAEEFPSWPLILRQLSQTLTRTYTTRKVFIVALMAIIAVPATLTLIMVYPTCSQNCPQPLCGNISTLLISMTSLDFRDSDNKSVENKNSDSSISNLPIPFLILMLMQKSGEVSKLKINSSVPFPEKIVDNNSWTVNTTFWPENKSLLKHLHVDFNNNLSIAYNLEYLNETSTIPYNLSNNEILNTPSLVKVSGEENNVVKSNESLEYSSLENSSVIYENTENVTLSNDSVIHLNPLFCSYLQYFVYTWVLCMVALASFLKLNYLTKTIILVFMVSSYGTLILLATDYQSGCIQASRVSLSSRMLLLLVLFFFMVSYHGRLVEITSRLDFIWKQQALKELTDMNECRSHNNQLLKNILPDHVASYFLSMDHKGEELFSKAYDNVGVLFASIPNFSEFYNEDVNRGMECIRVLNEIIVDFDELLDEECFSCIEKIKTIGSTYMAVSGLNPKPQNIEDCHAHLGHLVDFALEMKARLDELNLHSFNNFMLRIGISQGPVVGGVIGARKPVFDVWGNTVNEASRMDSTGIPGGIQITKDTAQILKFAGFRIQCRGKIEVKGKGEMDTYLVLGRKGSSHQGFSRQPSNYNSLAEVVYGMVQHRKRHTIKRSNTTVRKEREKKSSVDTVREKKFSVETVTACEADGSDGGNRVRRFSTKRRRDKTVKT</sequence>
<feature type="binding site" evidence="16">
    <location>
        <position position="1057"/>
    </location>
    <ligand>
        <name>ATP</name>
        <dbReference type="ChEBI" id="CHEBI:30616"/>
    </ligand>
</feature>
<feature type="domain" description="Guanylate cyclase" evidence="21">
    <location>
        <begin position="164"/>
        <end position="291"/>
    </location>
</feature>
<feature type="binding site" evidence="16">
    <location>
        <position position="257"/>
    </location>
    <ligand>
        <name>ATP</name>
        <dbReference type="ChEBI" id="CHEBI:30616"/>
    </ligand>
</feature>
<dbReference type="EC" id="4.6.1.1" evidence="4"/>
<evidence type="ECO:0000256" key="18">
    <source>
        <dbReference type="RuleBase" id="RU000405"/>
    </source>
</evidence>
<feature type="transmembrane region" description="Helical" evidence="20">
    <location>
        <begin position="20"/>
        <end position="53"/>
    </location>
</feature>
<feature type="binding site" evidence="16">
    <location>
        <begin position="1139"/>
        <end position="1143"/>
    </location>
    <ligand>
        <name>ATP</name>
        <dbReference type="ChEBI" id="CHEBI:30616"/>
    </ligand>
</feature>
<dbReference type="FunFam" id="3.30.70.1230:FF:000011">
    <property type="entry name" value="Adenylate cyclase"/>
    <property type="match status" value="1"/>
</dbReference>
<comment type="cofactor">
    <cofactor evidence="17">
        <name>Mg(2+)</name>
        <dbReference type="ChEBI" id="CHEBI:18420"/>
    </cofactor>
    <cofactor evidence="17">
        <name>Mn(2+)</name>
        <dbReference type="ChEBI" id="CHEBI:29035"/>
    </cofactor>
    <text evidence="17">Binds 2 magnesium ions per subunit. Is also active with manganese (in vitro).</text>
</comment>
<name>A0AAV2Q6C3_MEGNR</name>
<keyword evidence="14" id="KW-0325">Glycoprotein</keyword>
<keyword evidence="15 18" id="KW-0456">Lyase</keyword>
<comment type="cofactor">
    <cofactor evidence="2">
        <name>Mn(2+)</name>
        <dbReference type="ChEBI" id="CHEBI:29035"/>
    </cofactor>
</comment>
<keyword evidence="5 20" id="KW-0812">Transmembrane</keyword>
<dbReference type="InterPro" id="IPR001054">
    <property type="entry name" value="A/G_cyclase"/>
</dbReference>
<feature type="binding site" evidence="17">
    <location>
        <position position="169"/>
    </location>
    <ligand>
        <name>Mg(2+)</name>
        <dbReference type="ChEBI" id="CHEBI:18420"/>
        <label>2</label>
        <note>catalytic</note>
    </ligand>
</feature>
<dbReference type="InterPro" id="IPR029787">
    <property type="entry name" value="Nucleotide_cyclase"/>
</dbReference>
<dbReference type="Pfam" id="PF16214">
    <property type="entry name" value="AC_N"/>
    <property type="match status" value="1"/>
</dbReference>
<feature type="binding site" evidence="17">
    <location>
        <position position="213"/>
    </location>
    <ligand>
        <name>Mg(2+)</name>
        <dbReference type="ChEBI" id="CHEBI:18420"/>
        <label>2</label>
        <note>catalytic</note>
    </ligand>
</feature>
<dbReference type="SUPFAM" id="SSF55073">
    <property type="entry name" value="Nucleotide cyclase"/>
    <property type="match status" value="2"/>
</dbReference>
<keyword evidence="6 17" id="KW-0479">Metal-binding</keyword>
<evidence type="ECO:0000256" key="15">
    <source>
        <dbReference type="ARBA" id="ARBA00023239"/>
    </source>
</evidence>
<dbReference type="GO" id="GO:0046872">
    <property type="term" value="F:metal ion binding"/>
    <property type="evidence" value="ECO:0007669"/>
    <property type="project" value="UniProtKB-KW"/>
</dbReference>
<evidence type="ECO:0000256" key="19">
    <source>
        <dbReference type="SAM" id="MobiDB-lite"/>
    </source>
</evidence>
<evidence type="ECO:0000256" key="14">
    <source>
        <dbReference type="ARBA" id="ARBA00023180"/>
    </source>
</evidence>
<dbReference type="PANTHER" id="PTHR45627:SF1">
    <property type="entry name" value="ADENYLATE CYCLASE TYPE 8"/>
    <property type="match status" value="1"/>
</dbReference>
<feature type="compositionally biased region" description="Acidic residues" evidence="19">
    <location>
        <begin position="507"/>
        <end position="517"/>
    </location>
</feature>
<feature type="transmembrane region" description="Helical" evidence="20">
    <location>
        <begin position="65"/>
        <end position="86"/>
    </location>
</feature>
<feature type="compositionally biased region" description="Polar residues" evidence="19">
    <location>
        <begin position="521"/>
        <end position="530"/>
    </location>
</feature>
<feature type="binding site" evidence="16">
    <location>
        <position position="1179"/>
    </location>
    <ligand>
        <name>ATP</name>
        <dbReference type="ChEBI" id="CHEBI:30616"/>
    </ligand>
</feature>
<keyword evidence="8 16" id="KW-0547">Nucleotide-binding</keyword>
<evidence type="ECO:0000256" key="13">
    <source>
        <dbReference type="ARBA" id="ARBA00023136"/>
    </source>
</evidence>
<evidence type="ECO:0000259" key="21">
    <source>
        <dbReference type="PROSITE" id="PS50125"/>
    </source>
</evidence>
<comment type="catalytic activity">
    <reaction evidence="1">
        <text>ATP = 3',5'-cyclic AMP + diphosphate</text>
        <dbReference type="Rhea" id="RHEA:15389"/>
        <dbReference type="ChEBI" id="CHEBI:30616"/>
        <dbReference type="ChEBI" id="CHEBI:33019"/>
        <dbReference type="ChEBI" id="CHEBI:58165"/>
        <dbReference type="EC" id="4.6.1.1"/>
    </reaction>
</comment>
<keyword evidence="17" id="KW-0464">Manganese</keyword>
<gene>
    <name evidence="22" type="ORF">MNOR_LOCUS7780</name>
</gene>
<evidence type="ECO:0000256" key="2">
    <source>
        <dbReference type="ARBA" id="ARBA00001936"/>
    </source>
</evidence>
<evidence type="ECO:0000256" key="3">
    <source>
        <dbReference type="ARBA" id="ARBA00004141"/>
    </source>
</evidence>
<keyword evidence="7" id="KW-0677">Repeat</keyword>
<evidence type="ECO:0000256" key="4">
    <source>
        <dbReference type="ARBA" id="ARBA00012201"/>
    </source>
</evidence>
<dbReference type="GO" id="GO:0005524">
    <property type="term" value="F:ATP binding"/>
    <property type="evidence" value="ECO:0007669"/>
    <property type="project" value="UniProtKB-KW"/>
</dbReference>
<keyword evidence="12" id="KW-0115">cAMP biosynthesis</keyword>
<proteinExistence type="inferred from homology"/>
<keyword evidence="23" id="KW-1185">Reference proteome</keyword>
<evidence type="ECO:0000256" key="6">
    <source>
        <dbReference type="ARBA" id="ARBA00022723"/>
    </source>
</evidence>
<dbReference type="InterPro" id="IPR009398">
    <property type="entry name" value="Adcy_conserved_dom"/>
</dbReference>
<feature type="transmembrane region" description="Helical" evidence="20">
    <location>
        <begin position="922"/>
        <end position="939"/>
    </location>
</feature>
<dbReference type="GO" id="GO:0007189">
    <property type="term" value="P:adenylate cyclase-activating G protein-coupled receptor signaling pathway"/>
    <property type="evidence" value="ECO:0007669"/>
    <property type="project" value="TreeGrafter"/>
</dbReference>
<feature type="transmembrane region" description="Helical" evidence="20">
    <location>
        <begin position="891"/>
        <end position="910"/>
    </location>
</feature>
<reference evidence="22 23" key="1">
    <citation type="submission" date="2024-05" db="EMBL/GenBank/DDBJ databases">
        <authorList>
            <person name="Wallberg A."/>
        </authorList>
    </citation>
    <scope>NUCLEOTIDE SEQUENCE [LARGE SCALE GENOMIC DNA]</scope>
</reference>
<feature type="binding site" evidence="17">
    <location>
        <position position="213"/>
    </location>
    <ligand>
        <name>Mg(2+)</name>
        <dbReference type="ChEBI" id="CHEBI:18420"/>
        <label>1</label>
        <note>catalytic</note>
    </ligand>
</feature>
<dbReference type="PROSITE" id="PS00452">
    <property type="entry name" value="GUANYLATE_CYCLASE_1"/>
    <property type="match status" value="1"/>
</dbReference>
<dbReference type="SMART" id="SM00044">
    <property type="entry name" value="CYCc"/>
    <property type="match status" value="2"/>
</dbReference>
<comment type="similarity">
    <text evidence="18">Belongs to the adenylyl cyclase class-4/guanylyl cyclase family.</text>
</comment>
<evidence type="ECO:0000256" key="12">
    <source>
        <dbReference type="ARBA" id="ARBA00022998"/>
    </source>
</evidence>
<feature type="binding site" evidence="16">
    <location>
        <begin position="1132"/>
        <end position="1134"/>
    </location>
    <ligand>
        <name>ATP</name>
        <dbReference type="ChEBI" id="CHEBI:30616"/>
    </ligand>
</feature>
<dbReference type="EMBL" id="CAXKWB010003490">
    <property type="protein sequence ID" value="CAL4069359.1"/>
    <property type="molecule type" value="Genomic_DNA"/>
</dbReference>
<evidence type="ECO:0000256" key="17">
    <source>
        <dbReference type="PIRSR" id="PIRSR039050-51"/>
    </source>
</evidence>
<dbReference type="GO" id="GO:0006171">
    <property type="term" value="P:cAMP biosynthetic process"/>
    <property type="evidence" value="ECO:0007669"/>
    <property type="project" value="UniProtKB-KW"/>
</dbReference>
<dbReference type="Pfam" id="PF06327">
    <property type="entry name" value="Adcy_cons_dom"/>
    <property type="match status" value="1"/>
</dbReference>
<comment type="caution">
    <text evidence="22">The sequence shown here is derived from an EMBL/GenBank/DDBJ whole genome shotgun (WGS) entry which is preliminary data.</text>
</comment>
<dbReference type="GO" id="GO:0004016">
    <property type="term" value="F:adenylate cyclase activity"/>
    <property type="evidence" value="ECO:0007669"/>
    <property type="project" value="UniProtKB-EC"/>
</dbReference>
<evidence type="ECO:0000313" key="23">
    <source>
        <dbReference type="Proteomes" id="UP001497623"/>
    </source>
</evidence>
<dbReference type="FunFam" id="3.30.70.1230:FF:000006">
    <property type="entry name" value="Adenylate cyclase"/>
    <property type="match status" value="1"/>
</dbReference>
<keyword evidence="13 20" id="KW-0472">Membrane</keyword>
<feature type="non-terminal residue" evidence="22">
    <location>
        <position position="1"/>
    </location>
</feature>
<feature type="transmembrane region" description="Helical" evidence="20">
    <location>
        <begin position="863"/>
        <end position="884"/>
    </location>
</feature>
<dbReference type="GO" id="GO:0035556">
    <property type="term" value="P:intracellular signal transduction"/>
    <property type="evidence" value="ECO:0007669"/>
    <property type="project" value="InterPro"/>
</dbReference>
<evidence type="ECO:0000256" key="5">
    <source>
        <dbReference type="ARBA" id="ARBA00022692"/>
    </source>
</evidence>
<feature type="binding site" evidence="16">
    <location>
        <begin position="211"/>
        <end position="213"/>
    </location>
    <ligand>
        <name>ATP</name>
        <dbReference type="ChEBI" id="CHEBI:30616"/>
    </ligand>
</feature>
<evidence type="ECO:0000256" key="1">
    <source>
        <dbReference type="ARBA" id="ARBA00001593"/>
    </source>
</evidence>
<feature type="compositionally biased region" description="Basic residues" evidence="19">
    <location>
        <begin position="1269"/>
        <end position="1285"/>
    </location>
</feature>
<evidence type="ECO:0000313" key="22">
    <source>
        <dbReference type="EMBL" id="CAL4069359.1"/>
    </source>
</evidence>
<protein>
    <recommendedName>
        <fullName evidence="4">adenylate cyclase</fullName>
        <ecNumber evidence="4">4.6.1.1</ecNumber>
    </recommendedName>
</protein>
<evidence type="ECO:0000256" key="7">
    <source>
        <dbReference type="ARBA" id="ARBA00022737"/>
    </source>
</evidence>
<evidence type="ECO:0000256" key="10">
    <source>
        <dbReference type="ARBA" id="ARBA00022842"/>
    </source>
</evidence>
<dbReference type="CDD" id="cd07302">
    <property type="entry name" value="CHD"/>
    <property type="match status" value="2"/>
</dbReference>
<evidence type="ECO:0000256" key="9">
    <source>
        <dbReference type="ARBA" id="ARBA00022840"/>
    </source>
</evidence>
<keyword evidence="10 17" id="KW-0460">Magnesium</keyword>
<organism evidence="22 23">
    <name type="scientific">Meganyctiphanes norvegica</name>
    <name type="common">Northern krill</name>
    <name type="synonym">Thysanopoda norvegica</name>
    <dbReference type="NCBI Taxonomy" id="48144"/>
    <lineage>
        <taxon>Eukaryota</taxon>
        <taxon>Metazoa</taxon>
        <taxon>Ecdysozoa</taxon>
        <taxon>Arthropoda</taxon>
        <taxon>Crustacea</taxon>
        <taxon>Multicrustacea</taxon>
        <taxon>Malacostraca</taxon>
        <taxon>Eumalacostraca</taxon>
        <taxon>Eucarida</taxon>
        <taxon>Euphausiacea</taxon>
        <taxon>Euphausiidae</taxon>
        <taxon>Meganyctiphanes</taxon>
    </lineage>
</organism>
<evidence type="ECO:0000256" key="11">
    <source>
        <dbReference type="ARBA" id="ARBA00022989"/>
    </source>
</evidence>
<dbReference type="InterPro" id="IPR032628">
    <property type="entry name" value="AC_N"/>
</dbReference>
<feature type="domain" description="Guanylate cyclase" evidence="21">
    <location>
        <begin position="1007"/>
        <end position="1145"/>
    </location>
</feature>
<dbReference type="GO" id="GO:0005886">
    <property type="term" value="C:plasma membrane"/>
    <property type="evidence" value="ECO:0007669"/>
    <property type="project" value="InterPro"/>
</dbReference>
<feature type="binding site" evidence="16">
    <location>
        <begin position="169"/>
        <end position="174"/>
    </location>
    <ligand>
        <name>ATP</name>
        <dbReference type="ChEBI" id="CHEBI:30616"/>
    </ligand>
</feature>